<evidence type="ECO:0000256" key="1">
    <source>
        <dbReference type="SAM" id="Phobius"/>
    </source>
</evidence>
<keyword evidence="3" id="KW-1185">Reference proteome</keyword>
<keyword evidence="1" id="KW-1133">Transmembrane helix</keyword>
<keyword evidence="1" id="KW-0472">Membrane</keyword>
<organism evidence="2 3">
    <name type="scientific">Methylobacterium hispanicum</name>
    <dbReference type="NCBI Taxonomy" id="270350"/>
    <lineage>
        <taxon>Bacteria</taxon>
        <taxon>Pseudomonadati</taxon>
        <taxon>Pseudomonadota</taxon>
        <taxon>Alphaproteobacteria</taxon>
        <taxon>Hyphomicrobiales</taxon>
        <taxon>Methylobacteriaceae</taxon>
        <taxon>Methylobacterium</taxon>
    </lineage>
</organism>
<proteinExistence type="predicted"/>
<feature type="transmembrane region" description="Helical" evidence="1">
    <location>
        <begin position="330"/>
        <end position="347"/>
    </location>
</feature>
<feature type="transmembrane region" description="Helical" evidence="1">
    <location>
        <begin position="43"/>
        <end position="65"/>
    </location>
</feature>
<gene>
    <name evidence="2" type="ORF">BHAOGJBA_3577</name>
</gene>
<dbReference type="Proteomes" id="UP001055247">
    <property type="component" value="Unassembled WGS sequence"/>
</dbReference>
<feature type="transmembrane region" description="Helical" evidence="1">
    <location>
        <begin position="229"/>
        <end position="252"/>
    </location>
</feature>
<feature type="transmembrane region" description="Helical" evidence="1">
    <location>
        <begin position="86"/>
        <end position="111"/>
    </location>
</feature>
<dbReference type="EMBL" id="BPQO01000015">
    <property type="protein sequence ID" value="GJD90043.1"/>
    <property type="molecule type" value="Genomic_DNA"/>
</dbReference>
<evidence type="ECO:0000313" key="3">
    <source>
        <dbReference type="Proteomes" id="UP001055247"/>
    </source>
</evidence>
<feature type="transmembrane region" description="Helical" evidence="1">
    <location>
        <begin position="157"/>
        <end position="179"/>
    </location>
</feature>
<feature type="transmembrane region" description="Helical" evidence="1">
    <location>
        <begin position="191"/>
        <end position="208"/>
    </location>
</feature>
<evidence type="ECO:0000313" key="2">
    <source>
        <dbReference type="EMBL" id="GJD90043.1"/>
    </source>
</evidence>
<feature type="transmembrane region" description="Helical" evidence="1">
    <location>
        <begin position="272"/>
        <end position="289"/>
    </location>
</feature>
<sequence length="374" mass="39315">MSRPAKRSLGRRLARPLPLGLAGLALLALAVLAGGWREAAGAYLAAWLVLLGLAAGALPVAVALERFGLRVHDHGEGEIALSLRRLLGLMPAAAILGLPLLAAAPILYPWIAEPPDTPLGRVWFTWAGFSLRVLAYLGLWVWLAARFRDAPTGPGDGRTAAGVGLHALVGTLAVTDLVGSLDPRLGSSLEGILVLTAWSGLAFAAAILRAPEEPAPVGRGRAVAGQDRLVPLAVLLALWAYLHFVQFLIVWSANLPDEVRWYLARGGWSGRGLALAAGAVVLAAALATLRPGRPTTRVLAGLVVAVHVAEMFWLVTPALRDRFTLTGTDLLAALGVLCLAGALRPLARMPHPWWTRGAGTRRVDTRRAGKGASA</sequence>
<reference evidence="2" key="2">
    <citation type="submission" date="2021-08" db="EMBL/GenBank/DDBJ databases">
        <authorList>
            <person name="Tani A."/>
            <person name="Ola A."/>
            <person name="Ogura Y."/>
            <person name="Katsura K."/>
            <person name="Hayashi T."/>
        </authorList>
    </citation>
    <scope>NUCLEOTIDE SEQUENCE</scope>
    <source>
        <strain evidence="2">DSM 16372</strain>
    </source>
</reference>
<keyword evidence="1" id="KW-0812">Transmembrane</keyword>
<reference evidence="2" key="1">
    <citation type="journal article" date="2016" name="Front. Microbiol.">
        <title>Genome Sequence of the Piezophilic, Mesophilic Sulfate-Reducing Bacterium Desulfovibrio indicus J2T.</title>
        <authorList>
            <person name="Cao J."/>
            <person name="Maignien L."/>
            <person name="Shao Z."/>
            <person name="Alain K."/>
            <person name="Jebbar M."/>
        </authorList>
    </citation>
    <scope>NUCLEOTIDE SEQUENCE</scope>
    <source>
        <strain evidence="2">DSM 16372</strain>
    </source>
</reference>
<name>A0AAV4ZPM0_9HYPH</name>
<feature type="transmembrane region" description="Helical" evidence="1">
    <location>
        <begin position="298"/>
        <end position="318"/>
    </location>
</feature>
<feature type="transmembrane region" description="Helical" evidence="1">
    <location>
        <begin position="123"/>
        <end position="145"/>
    </location>
</feature>
<dbReference type="RefSeq" id="WP_066919332.1">
    <property type="nucleotide sequence ID" value="NZ_BPQO01000015.1"/>
</dbReference>
<dbReference type="AlphaFoldDB" id="A0AAV4ZPM0"/>
<comment type="caution">
    <text evidence="2">The sequence shown here is derived from an EMBL/GenBank/DDBJ whole genome shotgun (WGS) entry which is preliminary data.</text>
</comment>
<accession>A0AAV4ZPM0</accession>
<protein>
    <submittedName>
        <fullName evidence="2">Uncharacterized protein</fullName>
    </submittedName>
</protein>